<organism evidence="11 12">
    <name type="scientific">Variovorax humicola</name>
    <dbReference type="NCBI Taxonomy" id="1769758"/>
    <lineage>
        <taxon>Bacteria</taxon>
        <taxon>Pseudomonadati</taxon>
        <taxon>Pseudomonadota</taxon>
        <taxon>Betaproteobacteria</taxon>
        <taxon>Burkholderiales</taxon>
        <taxon>Comamonadaceae</taxon>
        <taxon>Variovorax</taxon>
    </lineage>
</organism>
<comment type="caution">
    <text evidence="11">The sequence shown here is derived from an EMBL/GenBank/DDBJ whole genome shotgun (WGS) entry which is preliminary data.</text>
</comment>
<keyword evidence="2" id="KW-1003">Cell membrane</keyword>
<evidence type="ECO:0000313" key="12">
    <source>
        <dbReference type="Proteomes" id="UP001363010"/>
    </source>
</evidence>
<comment type="similarity">
    <text evidence="6">Belongs to the YccS/YhfK family.</text>
</comment>
<dbReference type="RefSeq" id="WP_340365303.1">
    <property type="nucleotide sequence ID" value="NZ_JBBKZV010000012.1"/>
</dbReference>
<dbReference type="InterPro" id="IPR049453">
    <property type="entry name" value="Memb_transporter_dom"/>
</dbReference>
<feature type="transmembrane region" description="Helical" evidence="8">
    <location>
        <begin position="501"/>
        <end position="521"/>
    </location>
</feature>
<dbReference type="PANTHER" id="PTHR30509:SF9">
    <property type="entry name" value="MULTIDRUG RESISTANCE PROTEIN MDTO"/>
    <property type="match status" value="1"/>
</dbReference>
<sequence>MQLVAPRAAAARRTRAALRIALSYYIANGLSVALGLFLISGAVHLWLGAIAGAAASVGVIVTTPPDQPSPRRGKLLQMLPAPLLSLPLFFAVQMLHTMPIRLGMLLIPATFLVFCAMAWGKRGIPIAIALMFAMIFSMATPPPTGLDEALGRTWHFGLGAGLYVIWATLANLALNGRYRAQMIADVLYSVAALMRTEASQFKAVDETGDVRDLPAPLLGQLLRQTAALADQIQSARDIVLESPRTPYRQRLAGMLVVVLEMRDQLLASELDLDALTTLPEHAPALTEMRCVLEELADEVTALADALLMFRLPAAVADRRPQLSMIRIPEDSGHLQTYHGPSPALLARGLANRIGHINDEVLRLNQLARHELEPDLAVVRANWRVFVSPTAWSWRPFLSLWHWDAPPLRHAIRAALAIAAGYGIAVFMPWGSHDYWILLTIVVVLRGSLSQTLERRNARVAGTLLGCVLAVALLAMHPGPLALLLAVTLPQAVAHAFAVRKYLVTSVAGTVLGLVQAHILNAGMGPTFALGERIGDTLIGVGVAWAFCYVLPSWERGQIPGLVRRTLAAQALHARLALGLGQFHDVDRSLELEWRLARREAFDSLSALVQATERSLAEPRAVRPPLELLEYLQAHSYQLLAQLSAIKSMLLLRRDRLTPADIEGPLVRTAERIEGLIGSAPTAPSPLPDQSPATALGGSIPLPDPFDNDVSPWLLRRLDLATGIAAQIRDDAAHILQPSSAAAAAAAAASVSASTPHEAA</sequence>
<feature type="domain" description="Integral membrane bound transporter" evidence="10">
    <location>
        <begin position="422"/>
        <end position="545"/>
    </location>
</feature>
<feature type="transmembrane region" description="Helical" evidence="8">
    <location>
        <begin position="154"/>
        <end position="174"/>
    </location>
</feature>
<feature type="transmembrane region" description="Helical" evidence="8">
    <location>
        <begin position="464"/>
        <end position="489"/>
    </location>
</feature>
<comment type="subcellular location">
    <subcellularLocation>
        <location evidence="1">Cell membrane</location>
        <topology evidence="1">Multi-pass membrane protein</topology>
    </subcellularLocation>
</comment>
<dbReference type="Pfam" id="PF12805">
    <property type="entry name" value="FUSC-like"/>
    <property type="match status" value="1"/>
</dbReference>
<feature type="transmembrane region" description="Helical" evidence="8">
    <location>
        <begin position="126"/>
        <end position="142"/>
    </location>
</feature>
<dbReference type="PANTHER" id="PTHR30509">
    <property type="entry name" value="P-HYDROXYBENZOIC ACID EFFLUX PUMP SUBUNIT-RELATED"/>
    <property type="match status" value="1"/>
</dbReference>
<keyword evidence="12" id="KW-1185">Reference proteome</keyword>
<evidence type="ECO:0000256" key="5">
    <source>
        <dbReference type="ARBA" id="ARBA00023136"/>
    </source>
</evidence>
<keyword evidence="4 8" id="KW-1133">Transmembrane helix</keyword>
<feature type="region of interest" description="Disordered" evidence="7">
    <location>
        <begin position="677"/>
        <end position="700"/>
    </location>
</feature>
<evidence type="ECO:0000256" key="6">
    <source>
        <dbReference type="ARBA" id="ARBA00043993"/>
    </source>
</evidence>
<feature type="transmembrane region" description="Helical" evidence="8">
    <location>
        <begin position="533"/>
        <end position="553"/>
    </location>
</feature>
<keyword evidence="5 8" id="KW-0472">Membrane</keyword>
<dbReference type="Pfam" id="PF13515">
    <property type="entry name" value="FUSC_2"/>
    <property type="match status" value="1"/>
</dbReference>
<evidence type="ECO:0000256" key="3">
    <source>
        <dbReference type="ARBA" id="ARBA00022692"/>
    </source>
</evidence>
<dbReference type="Proteomes" id="UP001363010">
    <property type="component" value="Unassembled WGS sequence"/>
</dbReference>
<dbReference type="EMBL" id="JBBKZV010000012">
    <property type="protein sequence ID" value="MEJ8824272.1"/>
    <property type="molecule type" value="Genomic_DNA"/>
</dbReference>
<protein>
    <submittedName>
        <fullName evidence="11">FUSC family membrane protein</fullName>
    </submittedName>
</protein>
<feature type="transmembrane region" description="Helical" evidence="8">
    <location>
        <begin position="21"/>
        <end position="39"/>
    </location>
</feature>
<dbReference type="InterPro" id="IPR032692">
    <property type="entry name" value="YccS_N"/>
</dbReference>
<evidence type="ECO:0000259" key="10">
    <source>
        <dbReference type="Pfam" id="PF13515"/>
    </source>
</evidence>
<name>A0ABU8W4I0_9BURK</name>
<feature type="transmembrane region" description="Helical" evidence="8">
    <location>
        <begin position="100"/>
        <end position="119"/>
    </location>
</feature>
<evidence type="ECO:0000259" key="9">
    <source>
        <dbReference type="Pfam" id="PF12805"/>
    </source>
</evidence>
<evidence type="ECO:0000256" key="2">
    <source>
        <dbReference type="ARBA" id="ARBA00022475"/>
    </source>
</evidence>
<feature type="domain" description="Integral membrane protein YccS N-terminal" evidence="9">
    <location>
        <begin position="89"/>
        <end position="309"/>
    </location>
</feature>
<keyword evidence="3 8" id="KW-0812">Transmembrane</keyword>
<reference evidence="11 12" key="1">
    <citation type="submission" date="2024-03" db="EMBL/GenBank/DDBJ databases">
        <title>Novel species of the genus Variovorax.</title>
        <authorList>
            <person name="Liu Q."/>
            <person name="Xin Y.-H."/>
        </authorList>
    </citation>
    <scope>NUCLEOTIDE SEQUENCE [LARGE SCALE GENOMIC DNA]</scope>
    <source>
        <strain evidence="11 12">KACC 18501</strain>
    </source>
</reference>
<proteinExistence type="inferred from homology"/>
<accession>A0ABU8W4I0</accession>
<gene>
    <name evidence="11" type="ORF">WKW80_19905</name>
</gene>
<evidence type="ECO:0000256" key="7">
    <source>
        <dbReference type="SAM" id="MobiDB-lite"/>
    </source>
</evidence>
<evidence type="ECO:0000256" key="1">
    <source>
        <dbReference type="ARBA" id="ARBA00004651"/>
    </source>
</evidence>
<evidence type="ECO:0000256" key="4">
    <source>
        <dbReference type="ARBA" id="ARBA00022989"/>
    </source>
</evidence>
<evidence type="ECO:0000313" key="11">
    <source>
        <dbReference type="EMBL" id="MEJ8824272.1"/>
    </source>
</evidence>
<evidence type="ECO:0000256" key="8">
    <source>
        <dbReference type="SAM" id="Phobius"/>
    </source>
</evidence>